<name>A0ABU6NNI3_9BACI</name>
<evidence type="ECO:0000256" key="1">
    <source>
        <dbReference type="SAM" id="MobiDB-lite"/>
    </source>
</evidence>
<dbReference type="RefSeq" id="WP_328238414.1">
    <property type="nucleotide sequence ID" value="NZ_JAROAS010000040.1"/>
</dbReference>
<keyword evidence="2" id="KW-0732">Signal</keyword>
<sequence>MKKTLFSILTSVSLVAGMTATSVAQASSIQGNPTTQVNVQQQNVEPLEIEELEEGINKLIIDEDNYAIFHEKTDDVKVEFYENEELIFIAETSANSTEAVFKDASGSILNNEQLTQKFGEDEISAMGNTQPHPELPAGPHAPLGHATTYTHDTTNASSFAAIVAPALVAQYASNPVVVSTSIILGGLAAVWTANLPNNGAYVSANIGYYDFNWGGPILRHYEQDFATYSDSAMNNQINSGTWYTWHEVSA</sequence>
<gene>
    <name evidence="3" type="ORF">P5F74_16620</name>
</gene>
<proteinExistence type="predicted"/>
<feature type="region of interest" description="Disordered" evidence="1">
    <location>
        <begin position="124"/>
        <end position="149"/>
    </location>
</feature>
<evidence type="ECO:0000256" key="2">
    <source>
        <dbReference type="SAM" id="SignalP"/>
    </source>
</evidence>
<feature type="signal peptide" evidence="2">
    <location>
        <begin position="1"/>
        <end position="26"/>
    </location>
</feature>
<organism evidence="3 4">
    <name type="scientific">Shouchella miscanthi</name>
    <dbReference type="NCBI Taxonomy" id="2598861"/>
    <lineage>
        <taxon>Bacteria</taxon>
        <taxon>Bacillati</taxon>
        <taxon>Bacillota</taxon>
        <taxon>Bacilli</taxon>
        <taxon>Bacillales</taxon>
        <taxon>Bacillaceae</taxon>
        <taxon>Shouchella</taxon>
    </lineage>
</organism>
<protein>
    <submittedName>
        <fullName evidence="3">Uncharacterized protein</fullName>
    </submittedName>
</protein>
<keyword evidence="4" id="KW-1185">Reference proteome</keyword>
<comment type="caution">
    <text evidence="3">The sequence shown here is derived from an EMBL/GenBank/DDBJ whole genome shotgun (WGS) entry which is preliminary data.</text>
</comment>
<evidence type="ECO:0000313" key="3">
    <source>
        <dbReference type="EMBL" id="MED4129762.1"/>
    </source>
</evidence>
<feature type="chain" id="PRO_5046158928" evidence="2">
    <location>
        <begin position="27"/>
        <end position="250"/>
    </location>
</feature>
<reference evidence="3 4" key="1">
    <citation type="submission" date="2023-03" db="EMBL/GenBank/DDBJ databases">
        <title>Bacillus Genome Sequencing.</title>
        <authorList>
            <person name="Dunlap C."/>
        </authorList>
    </citation>
    <scope>NUCLEOTIDE SEQUENCE [LARGE SCALE GENOMIC DNA]</scope>
    <source>
        <strain evidence="3 4">B-4107</strain>
    </source>
</reference>
<dbReference type="EMBL" id="JAROAS010000040">
    <property type="protein sequence ID" value="MED4129762.1"/>
    <property type="molecule type" value="Genomic_DNA"/>
</dbReference>
<evidence type="ECO:0000313" key="4">
    <source>
        <dbReference type="Proteomes" id="UP001341820"/>
    </source>
</evidence>
<accession>A0ABU6NNI3</accession>
<dbReference type="Proteomes" id="UP001341820">
    <property type="component" value="Unassembled WGS sequence"/>
</dbReference>